<evidence type="ECO:0000313" key="2">
    <source>
        <dbReference type="Proteomes" id="UP000254343"/>
    </source>
</evidence>
<accession>A0A380W7K6</accession>
<name>A0A380W7K6_AFIFE</name>
<protein>
    <submittedName>
        <fullName evidence="1">Uncharacterized protein</fullName>
    </submittedName>
</protein>
<evidence type="ECO:0000313" key="1">
    <source>
        <dbReference type="EMBL" id="SUU84931.1"/>
    </source>
</evidence>
<dbReference type="AlphaFoldDB" id="A0A380W7K6"/>
<dbReference type="Proteomes" id="UP000254343">
    <property type="component" value="Unassembled WGS sequence"/>
</dbReference>
<proteinExistence type="predicted"/>
<dbReference type="EMBL" id="UIGB01000001">
    <property type="protein sequence ID" value="SUU84931.1"/>
    <property type="molecule type" value="Genomic_DNA"/>
</dbReference>
<dbReference type="Pfam" id="PF19551">
    <property type="entry name" value="DUF6074"/>
    <property type="match status" value="1"/>
</dbReference>
<dbReference type="RefSeq" id="WP_002715756.1">
    <property type="nucleotide sequence ID" value="NZ_UFSI01000001.1"/>
</dbReference>
<dbReference type="InterPro" id="IPR045720">
    <property type="entry name" value="DUF6074"/>
</dbReference>
<sequence>MATILPFPLASRRVMIEKQARYAAELNPDAAERHIQQQLKVQADSMRRRGVDEDIIARELRCMETAIRSALCRASMGLGGRT</sequence>
<gene>
    <name evidence="1" type="ORF">NCTC12722_02135</name>
</gene>
<organism evidence="1 2">
    <name type="scientific">Afipia felis</name>
    <name type="common">Cat scratch disease bacillus</name>
    <dbReference type="NCBI Taxonomy" id="1035"/>
    <lineage>
        <taxon>Bacteria</taxon>
        <taxon>Pseudomonadati</taxon>
        <taxon>Pseudomonadota</taxon>
        <taxon>Alphaproteobacteria</taxon>
        <taxon>Hyphomicrobiales</taxon>
        <taxon>Nitrobacteraceae</taxon>
        <taxon>Afipia</taxon>
    </lineage>
</organism>
<reference evidence="1 2" key="1">
    <citation type="submission" date="2018-06" db="EMBL/GenBank/DDBJ databases">
        <authorList>
            <consortium name="Pathogen Informatics"/>
            <person name="Doyle S."/>
        </authorList>
    </citation>
    <scope>NUCLEOTIDE SEQUENCE [LARGE SCALE GENOMIC DNA]</scope>
    <source>
        <strain evidence="1 2">NCTC12722</strain>
    </source>
</reference>